<accession>A0AAW1NQK3</accession>
<protein>
    <submittedName>
        <fullName evidence="1">Uncharacterized protein</fullName>
    </submittedName>
</protein>
<dbReference type="EMBL" id="JALJOQ010000175">
    <property type="protein sequence ID" value="KAK9791581.1"/>
    <property type="molecule type" value="Genomic_DNA"/>
</dbReference>
<keyword evidence="2" id="KW-1185">Reference proteome</keyword>
<name>A0AAW1NQK3_9CHLO</name>
<dbReference type="AlphaFoldDB" id="A0AAW1NQK3"/>
<dbReference type="Proteomes" id="UP001465755">
    <property type="component" value="Unassembled WGS sequence"/>
</dbReference>
<proteinExistence type="predicted"/>
<comment type="caution">
    <text evidence="1">The sequence shown here is derived from an EMBL/GenBank/DDBJ whole genome shotgun (WGS) entry which is preliminary data.</text>
</comment>
<evidence type="ECO:0000313" key="1">
    <source>
        <dbReference type="EMBL" id="KAK9791581.1"/>
    </source>
</evidence>
<organism evidence="1 2">
    <name type="scientific">Symbiochloris irregularis</name>
    <dbReference type="NCBI Taxonomy" id="706552"/>
    <lineage>
        <taxon>Eukaryota</taxon>
        <taxon>Viridiplantae</taxon>
        <taxon>Chlorophyta</taxon>
        <taxon>core chlorophytes</taxon>
        <taxon>Trebouxiophyceae</taxon>
        <taxon>Trebouxiales</taxon>
        <taxon>Trebouxiaceae</taxon>
        <taxon>Symbiochloris</taxon>
    </lineage>
</organism>
<gene>
    <name evidence="1" type="ORF">WJX73_001979</name>
</gene>
<reference evidence="1 2" key="1">
    <citation type="journal article" date="2024" name="Nat. Commun.">
        <title>Phylogenomics reveals the evolutionary origins of lichenization in chlorophyte algae.</title>
        <authorList>
            <person name="Puginier C."/>
            <person name="Libourel C."/>
            <person name="Otte J."/>
            <person name="Skaloud P."/>
            <person name="Haon M."/>
            <person name="Grisel S."/>
            <person name="Petersen M."/>
            <person name="Berrin J.G."/>
            <person name="Delaux P.M."/>
            <person name="Dal Grande F."/>
            <person name="Keller J."/>
        </authorList>
    </citation>
    <scope>NUCLEOTIDE SEQUENCE [LARGE SCALE GENOMIC DNA]</scope>
    <source>
        <strain evidence="1 2">SAG 2036</strain>
    </source>
</reference>
<sequence>MAAVAPDDRQWRQEAFDALVTGTEDGWRLSRAGANKLLGVCTKVQRHDSQRWTITIPSEVGASPATELILPSPERLVMCQYWYALDAERKGIVGCPEAMGHLGLVSTADPDDAEVQLDIDKGPQP</sequence>
<evidence type="ECO:0000313" key="2">
    <source>
        <dbReference type="Proteomes" id="UP001465755"/>
    </source>
</evidence>